<dbReference type="AlphaFoldDB" id="A0AAJ0BKF2"/>
<dbReference type="Gene3D" id="3.50.50.60">
    <property type="entry name" value="FAD/NAD(P)-binding domain"/>
    <property type="match status" value="1"/>
</dbReference>
<evidence type="ECO:0000313" key="7">
    <source>
        <dbReference type="EMBL" id="KAK1758838.1"/>
    </source>
</evidence>
<keyword evidence="5" id="KW-0812">Transmembrane</keyword>
<keyword evidence="4" id="KW-0503">Monooxygenase</keyword>
<feature type="domain" description="FAD-binding" evidence="6">
    <location>
        <begin position="62"/>
        <end position="220"/>
    </location>
</feature>
<organism evidence="7 8">
    <name type="scientific">Echria macrotheca</name>
    <dbReference type="NCBI Taxonomy" id="438768"/>
    <lineage>
        <taxon>Eukaryota</taxon>
        <taxon>Fungi</taxon>
        <taxon>Dikarya</taxon>
        <taxon>Ascomycota</taxon>
        <taxon>Pezizomycotina</taxon>
        <taxon>Sordariomycetes</taxon>
        <taxon>Sordariomycetidae</taxon>
        <taxon>Sordariales</taxon>
        <taxon>Schizotheciaceae</taxon>
        <taxon>Echria</taxon>
    </lineage>
</organism>
<keyword evidence="1" id="KW-0285">Flavoprotein</keyword>
<accession>A0AAJ0BKF2</accession>
<dbReference type="InterPro" id="IPR036188">
    <property type="entry name" value="FAD/NAD-bd_sf"/>
</dbReference>
<keyword evidence="2" id="KW-0274">FAD</keyword>
<proteinExistence type="predicted"/>
<dbReference type="PANTHER" id="PTHR46972">
    <property type="entry name" value="MONOOXYGENASE ASQM-RELATED"/>
    <property type="match status" value="1"/>
</dbReference>
<evidence type="ECO:0000259" key="6">
    <source>
        <dbReference type="Pfam" id="PF01494"/>
    </source>
</evidence>
<evidence type="ECO:0000256" key="1">
    <source>
        <dbReference type="ARBA" id="ARBA00022630"/>
    </source>
</evidence>
<evidence type="ECO:0000256" key="5">
    <source>
        <dbReference type="SAM" id="Phobius"/>
    </source>
</evidence>
<feature type="domain" description="FAD-binding" evidence="6">
    <location>
        <begin position="345"/>
        <end position="406"/>
    </location>
</feature>
<gene>
    <name evidence="7" type="ORF">QBC47DRAFT_336305</name>
</gene>
<dbReference type="SUPFAM" id="SSF51905">
    <property type="entry name" value="FAD/NAD(P)-binding domain"/>
    <property type="match status" value="1"/>
</dbReference>
<keyword evidence="8" id="KW-1185">Reference proteome</keyword>
<dbReference type="Proteomes" id="UP001239445">
    <property type="component" value="Unassembled WGS sequence"/>
</dbReference>
<dbReference type="PRINTS" id="PR00420">
    <property type="entry name" value="RNGMNOXGNASE"/>
</dbReference>
<evidence type="ECO:0000256" key="4">
    <source>
        <dbReference type="ARBA" id="ARBA00023033"/>
    </source>
</evidence>
<feature type="transmembrane region" description="Helical" evidence="5">
    <location>
        <begin position="21"/>
        <end position="42"/>
    </location>
</feature>
<dbReference type="EMBL" id="MU839828">
    <property type="protein sequence ID" value="KAK1758838.1"/>
    <property type="molecule type" value="Genomic_DNA"/>
</dbReference>
<protein>
    <submittedName>
        <fullName evidence="7">FAD/NAD(P)-binding domain-containing protein</fullName>
    </submittedName>
</protein>
<name>A0AAJ0BKF2_9PEZI</name>
<keyword evidence="3" id="KW-0560">Oxidoreductase</keyword>
<dbReference type="GO" id="GO:0071949">
    <property type="term" value="F:FAD binding"/>
    <property type="evidence" value="ECO:0007669"/>
    <property type="project" value="InterPro"/>
</dbReference>
<evidence type="ECO:0000313" key="8">
    <source>
        <dbReference type="Proteomes" id="UP001239445"/>
    </source>
</evidence>
<dbReference type="Pfam" id="PF01494">
    <property type="entry name" value="FAD_binding_3"/>
    <property type="match status" value="2"/>
</dbReference>
<dbReference type="PANTHER" id="PTHR46972:SF1">
    <property type="entry name" value="FAD DEPENDENT OXIDOREDUCTASE DOMAIN-CONTAINING PROTEIN"/>
    <property type="match status" value="1"/>
</dbReference>
<sequence>MVRLEAEHGHVSSSDVRLYKYFIPLPFLFHSFFLWCVADFHVHFIRERKEENKKKDRMPPKIAIIGAGPCGLTLAVLLERASIPYTIFERDASPEAVTTGGSLDIHPETGQRALREAGLFEGFQKVARYEDTVISISDKDGERVFSAGQGRDAPEIDRRELRALLLGGLPEGRVRWGFGLVGAVRGEDGGVVLKFANGEEEGGWDLVVGADGAWSKVRGLVTKVTPRYSGKSFLESRITTTNPLHKTLAAKLGPGLHIAVGGGQLVITQRQGNGEYRTYLGLQIEESFFKNAIAEDQPDKLRATMLDFYADWADFYKDLIRNATNFRAWPLYTLMPEEVGWEAVGDVTLAGDAAHLAITNGEGVNMAMADALALAEKIKEYYAGGDLARAVKEYEADMFPRGSATVKDGWDMSGPMFSDGPGTFLEFMASVGAGGSPPPE</sequence>
<dbReference type="GO" id="GO:0004497">
    <property type="term" value="F:monooxygenase activity"/>
    <property type="evidence" value="ECO:0007669"/>
    <property type="project" value="UniProtKB-KW"/>
</dbReference>
<evidence type="ECO:0000256" key="2">
    <source>
        <dbReference type="ARBA" id="ARBA00022827"/>
    </source>
</evidence>
<evidence type="ECO:0000256" key="3">
    <source>
        <dbReference type="ARBA" id="ARBA00023002"/>
    </source>
</evidence>
<keyword evidence="5" id="KW-1133">Transmembrane helix</keyword>
<keyword evidence="5" id="KW-0472">Membrane</keyword>
<reference evidence="7" key="1">
    <citation type="submission" date="2023-06" db="EMBL/GenBank/DDBJ databases">
        <title>Genome-scale phylogeny and comparative genomics of the fungal order Sordariales.</title>
        <authorList>
            <consortium name="Lawrence Berkeley National Laboratory"/>
            <person name="Hensen N."/>
            <person name="Bonometti L."/>
            <person name="Westerberg I."/>
            <person name="Brannstrom I.O."/>
            <person name="Guillou S."/>
            <person name="Cros-Aarteil S."/>
            <person name="Calhoun S."/>
            <person name="Haridas S."/>
            <person name="Kuo A."/>
            <person name="Mondo S."/>
            <person name="Pangilinan J."/>
            <person name="Riley R."/>
            <person name="Labutti K."/>
            <person name="Andreopoulos B."/>
            <person name="Lipzen A."/>
            <person name="Chen C."/>
            <person name="Yanf M."/>
            <person name="Daum C."/>
            <person name="Ng V."/>
            <person name="Clum A."/>
            <person name="Steindorff A."/>
            <person name="Ohm R."/>
            <person name="Martin F."/>
            <person name="Silar P."/>
            <person name="Natvig D."/>
            <person name="Lalanne C."/>
            <person name="Gautier V."/>
            <person name="Ament-Velasquez S.L."/>
            <person name="Kruys A."/>
            <person name="Hutchinson M.I."/>
            <person name="Powell A.J."/>
            <person name="Barry K."/>
            <person name="Miller A.N."/>
            <person name="Grigoriev I.V."/>
            <person name="Debuchy R."/>
            <person name="Gladieux P."/>
            <person name="Thoren M.H."/>
            <person name="Johannesson H."/>
        </authorList>
    </citation>
    <scope>NUCLEOTIDE SEQUENCE</scope>
    <source>
        <strain evidence="7">PSN4</strain>
    </source>
</reference>
<comment type="caution">
    <text evidence="7">The sequence shown here is derived from an EMBL/GenBank/DDBJ whole genome shotgun (WGS) entry which is preliminary data.</text>
</comment>
<dbReference type="InterPro" id="IPR002938">
    <property type="entry name" value="FAD-bd"/>
</dbReference>